<protein>
    <submittedName>
        <fullName evidence="1">Uncharacterized protein</fullName>
    </submittedName>
</protein>
<sequence>MSKVSSQLSALSSLISHRYLYLTPFNVEIIRLRKAQEKGKDTKARHTLRSSNSRSSSSQVLQASKINHSFGGICPFRKHLYYSTNWIEPPFLSLFSDMDLSSKTLEHLRCDHWDALDKSGPKIARHKSIYDNLTSAEKSPYIPLHTEDMVYHGIRKCYEINSKGYPTDRSSSHISLLRPFSENEFDNGIPGNFNLLLKRMKNESVDWDASFNIRATPTHLQDPIWLFWLRDVFSSFPSMLKKAGVYSAIYVSQFSYTRNINVFKAFLERWSPDTNTFHASYGELGFSLWDLHRISGLPILGELYEEYAPTNDILYSNKISSTCRALFGIYANNNSKKLGHWTSYFVEPNEDSFQRRQNISNDVYLAGFLASWLSGFVLPHSSNSNEVRPSTFVVASKMARGSIFSLAVPVLTCLYQCFNRVAVSSHPGKYAVHGPFQYFFGWISLYFQKTYSRGSGSPSDFGERFFPYLGLIGNQATGDFYLNKSPYAQTLFVYSDNYYPRALTSEDEPKGKIKDDDNLSPFLLSYLVCLRPGILTFKFGSLFLSEPYAPNRYARQFGFGQACPKVVDVSCHAALSSDPPLFYYQWCEMMRRRTNAVIELPSPQFRARVTEPYARWWIASSFVILQFSPDLKRKQPNPQSKTPKKKTKKPTIFDSPYSPPRYNTLPSGCSSNKSTNSSPLMSLPTRPCPDTTTKPSPRRYPRQYLLNILETRYHNFCGKLIRFEFEDPKTIPSPLELPFPESSSPLEQFRVYIDSLFEGEDSIFEGRGGRDAQAVVDKFENGYELLVLGRVKAKSIGTPSHSPPSEYSASVSNYSREESVNDVIEIEDEDMMTYMTIHPYPIVLLRVNPPIIPKCCLLLADHPNMMDSPSKSATSPSAMVTSKGEVSFDDLVDPTDLEGLIARIEKPPAQSNPISSNEVADHIQRGLLLSLQSSTISIDDIISRTNGVISILKGFSVDLSPLYEKVKTLVKCSALWAKVADTSNGDAPLGELEAQYEEKQAKFEEMTNSYGQMSSSVSKLTKCISNLEEEVIRTREQLKKLESELSSCKAKQSSSQNDLIKCSENISIFEKDLEAAKDVVEQHKKKGTHYDAVKEALDVARASLMN</sequence>
<organism evidence="1 2">
    <name type="scientific">Vaccinium darrowii</name>
    <dbReference type="NCBI Taxonomy" id="229202"/>
    <lineage>
        <taxon>Eukaryota</taxon>
        <taxon>Viridiplantae</taxon>
        <taxon>Streptophyta</taxon>
        <taxon>Embryophyta</taxon>
        <taxon>Tracheophyta</taxon>
        <taxon>Spermatophyta</taxon>
        <taxon>Magnoliopsida</taxon>
        <taxon>eudicotyledons</taxon>
        <taxon>Gunneridae</taxon>
        <taxon>Pentapetalae</taxon>
        <taxon>asterids</taxon>
        <taxon>Ericales</taxon>
        <taxon>Ericaceae</taxon>
        <taxon>Vaccinioideae</taxon>
        <taxon>Vaccinieae</taxon>
        <taxon>Vaccinium</taxon>
    </lineage>
</organism>
<name>A0ACB7YQG5_9ERIC</name>
<evidence type="ECO:0000313" key="2">
    <source>
        <dbReference type="Proteomes" id="UP000828048"/>
    </source>
</evidence>
<reference evidence="1 2" key="1">
    <citation type="journal article" date="2021" name="Hortic Res">
        <title>High-quality reference genome and annotation aids understanding of berry development for evergreen blueberry (Vaccinium darrowii).</title>
        <authorList>
            <person name="Yu J."/>
            <person name="Hulse-Kemp A.M."/>
            <person name="Babiker E."/>
            <person name="Staton M."/>
        </authorList>
    </citation>
    <scope>NUCLEOTIDE SEQUENCE [LARGE SCALE GENOMIC DNA]</scope>
    <source>
        <strain evidence="2">cv. NJ 8807/NJ 8810</strain>
        <tissue evidence="1">Young leaf</tissue>
    </source>
</reference>
<evidence type="ECO:0000313" key="1">
    <source>
        <dbReference type="EMBL" id="KAH7855760.1"/>
    </source>
</evidence>
<comment type="caution">
    <text evidence="1">The sequence shown here is derived from an EMBL/GenBank/DDBJ whole genome shotgun (WGS) entry which is preliminary data.</text>
</comment>
<accession>A0ACB7YQG5</accession>
<proteinExistence type="predicted"/>
<keyword evidence="2" id="KW-1185">Reference proteome</keyword>
<dbReference type="Proteomes" id="UP000828048">
    <property type="component" value="Chromosome 11"/>
</dbReference>
<gene>
    <name evidence="1" type="ORF">Vadar_028535</name>
</gene>
<dbReference type="EMBL" id="CM037161">
    <property type="protein sequence ID" value="KAH7855760.1"/>
    <property type="molecule type" value="Genomic_DNA"/>
</dbReference>